<dbReference type="EMBL" id="CAJNOQ010019205">
    <property type="protein sequence ID" value="CAF1445248.1"/>
    <property type="molecule type" value="Genomic_DNA"/>
</dbReference>
<feature type="non-terminal residue" evidence="1">
    <location>
        <position position="106"/>
    </location>
</feature>
<name>A0A815P777_9BILA</name>
<dbReference type="Proteomes" id="UP000677228">
    <property type="component" value="Unassembled WGS sequence"/>
</dbReference>
<keyword evidence="5" id="KW-1185">Reference proteome</keyword>
<comment type="caution">
    <text evidence="1">The sequence shown here is derived from an EMBL/GenBank/DDBJ whole genome shotgun (WGS) entry which is preliminary data.</text>
</comment>
<sequence>HARSVIDCLHTLAVKRYLNVLNTDEKLASKKKLQLKKNLKVIQKAARAKVGVKKTGAKTPTILDKEPVEQVKIVVTKAKASRKGNMKINRLVLTEVTNVQPTTTVL</sequence>
<dbReference type="EMBL" id="CAJOBA010067640">
    <property type="protein sequence ID" value="CAF4372536.1"/>
    <property type="molecule type" value="Genomic_DNA"/>
</dbReference>
<evidence type="ECO:0000313" key="3">
    <source>
        <dbReference type="EMBL" id="CAF4320212.1"/>
    </source>
</evidence>
<accession>A0A815P777</accession>
<organism evidence="1 5">
    <name type="scientific">Didymodactylos carnosus</name>
    <dbReference type="NCBI Taxonomy" id="1234261"/>
    <lineage>
        <taxon>Eukaryota</taxon>
        <taxon>Metazoa</taxon>
        <taxon>Spiralia</taxon>
        <taxon>Gnathifera</taxon>
        <taxon>Rotifera</taxon>
        <taxon>Eurotatoria</taxon>
        <taxon>Bdelloidea</taxon>
        <taxon>Philodinida</taxon>
        <taxon>Philodinidae</taxon>
        <taxon>Didymodactylos</taxon>
    </lineage>
</organism>
<dbReference type="EMBL" id="CAJNOK010044717">
    <property type="protein sequence ID" value="CAF1575738.1"/>
    <property type="molecule type" value="Genomic_DNA"/>
</dbReference>
<gene>
    <name evidence="1" type="ORF">GPM918_LOCUS34523</name>
    <name evidence="2" type="ORF">OVA965_LOCUS40652</name>
    <name evidence="3" type="ORF">SRO942_LOCUS35225</name>
    <name evidence="4" type="ORF">TMI583_LOCUS42123</name>
</gene>
<reference evidence="1" key="1">
    <citation type="submission" date="2021-02" db="EMBL/GenBank/DDBJ databases">
        <authorList>
            <person name="Nowell W R."/>
        </authorList>
    </citation>
    <scope>NUCLEOTIDE SEQUENCE</scope>
</reference>
<protein>
    <submittedName>
        <fullName evidence="1">Uncharacterized protein</fullName>
    </submittedName>
</protein>
<dbReference type="EMBL" id="CAJOBC010084651">
    <property type="protein sequence ID" value="CAF4320212.1"/>
    <property type="molecule type" value="Genomic_DNA"/>
</dbReference>
<evidence type="ECO:0000313" key="1">
    <source>
        <dbReference type="EMBL" id="CAF1445248.1"/>
    </source>
</evidence>
<dbReference type="Proteomes" id="UP000682733">
    <property type="component" value="Unassembled WGS sequence"/>
</dbReference>
<dbReference type="Proteomes" id="UP000663829">
    <property type="component" value="Unassembled WGS sequence"/>
</dbReference>
<dbReference type="Proteomes" id="UP000681722">
    <property type="component" value="Unassembled WGS sequence"/>
</dbReference>
<dbReference type="AlphaFoldDB" id="A0A815P777"/>
<evidence type="ECO:0000313" key="5">
    <source>
        <dbReference type="Proteomes" id="UP000663829"/>
    </source>
</evidence>
<evidence type="ECO:0000313" key="4">
    <source>
        <dbReference type="EMBL" id="CAF4372536.1"/>
    </source>
</evidence>
<evidence type="ECO:0000313" key="2">
    <source>
        <dbReference type="EMBL" id="CAF1575738.1"/>
    </source>
</evidence>
<proteinExistence type="predicted"/>